<sequence>MPTNHQWTEEVAILSAIIDKTPLDKTTKWGSDVYTYNGKNVVSCGGFKNFFTLWFYNGVFLEDPYKVLISASEGQTKSLRQWRFTSKEEIDEKKILAYIHEAIETEKKGLKIKPAKFIAVPPPSLLSDALKNDKAFQKAFELLTPGKQKEYILYLNEAKQEATKVKRLEKITPLIFQGMGLNDKYK</sequence>
<accession>A0A8J6PD61</accession>
<dbReference type="SUPFAM" id="SSF159888">
    <property type="entry name" value="YdhG-like"/>
    <property type="match status" value="1"/>
</dbReference>
<evidence type="ECO:0000313" key="3">
    <source>
        <dbReference type="Proteomes" id="UP000652681"/>
    </source>
</evidence>
<evidence type="ECO:0000259" key="1">
    <source>
        <dbReference type="Pfam" id="PF08818"/>
    </source>
</evidence>
<dbReference type="InterPro" id="IPR016786">
    <property type="entry name" value="YdeI_bac"/>
</dbReference>
<proteinExistence type="predicted"/>
<name>A0A8J6PD61_9FLAO</name>
<feature type="domain" description="YdhG-like" evidence="1">
    <location>
        <begin position="7"/>
        <end position="103"/>
    </location>
</feature>
<dbReference type="RefSeq" id="WP_216714273.1">
    <property type="nucleotide sequence ID" value="NZ_JACVEL010000006.1"/>
</dbReference>
<dbReference type="Gene3D" id="3.90.1150.200">
    <property type="match status" value="1"/>
</dbReference>
<gene>
    <name evidence="2" type="ORF">H9Y05_10645</name>
</gene>
<dbReference type="Proteomes" id="UP000652681">
    <property type="component" value="Unassembled WGS sequence"/>
</dbReference>
<dbReference type="AlphaFoldDB" id="A0A8J6PD61"/>
<dbReference type="InterPro" id="IPR014922">
    <property type="entry name" value="YdhG-like"/>
</dbReference>
<comment type="caution">
    <text evidence="2">The sequence shown here is derived from an EMBL/GenBank/DDBJ whole genome shotgun (WGS) entry which is preliminary data.</text>
</comment>
<dbReference type="Pfam" id="PF08818">
    <property type="entry name" value="DUF1801"/>
    <property type="match status" value="1"/>
</dbReference>
<dbReference type="Pfam" id="PF13376">
    <property type="entry name" value="OmdA"/>
    <property type="match status" value="1"/>
</dbReference>
<reference evidence="2" key="1">
    <citation type="submission" date="2020-09" db="EMBL/GenBank/DDBJ databases">
        <title>Taishania pollutisoli gen. nov., sp. nov., Isolated from Tetrabromobisphenol A-Contaminated Soil.</title>
        <authorList>
            <person name="Chen Q."/>
        </authorList>
    </citation>
    <scope>NUCLEOTIDE SEQUENCE</scope>
    <source>
        <strain evidence="2">CZZ-1</strain>
    </source>
</reference>
<dbReference type="PIRSF" id="PIRSF021308">
    <property type="entry name" value="UCP021308"/>
    <property type="match status" value="1"/>
</dbReference>
<protein>
    <submittedName>
        <fullName evidence="2">YdeI/OmpD-associated family protein</fullName>
    </submittedName>
</protein>
<organism evidence="2 3">
    <name type="scientific">Taishania pollutisoli</name>
    <dbReference type="NCBI Taxonomy" id="2766479"/>
    <lineage>
        <taxon>Bacteria</taxon>
        <taxon>Pseudomonadati</taxon>
        <taxon>Bacteroidota</taxon>
        <taxon>Flavobacteriia</taxon>
        <taxon>Flavobacteriales</taxon>
        <taxon>Crocinitomicaceae</taxon>
        <taxon>Taishania</taxon>
    </lineage>
</organism>
<evidence type="ECO:0000313" key="2">
    <source>
        <dbReference type="EMBL" id="MBC9812927.1"/>
    </source>
</evidence>
<dbReference type="EMBL" id="JACVEL010000006">
    <property type="protein sequence ID" value="MBC9812927.1"/>
    <property type="molecule type" value="Genomic_DNA"/>
</dbReference>
<keyword evidence="3" id="KW-1185">Reference proteome</keyword>